<organism evidence="3 4">
    <name type="scientific">Egicoccus halophilus</name>
    <dbReference type="NCBI Taxonomy" id="1670830"/>
    <lineage>
        <taxon>Bacteria</taxon>
        <taxon>Bacillati</taxon>
        <taxon>Actinomycetota</taxon>
        <taxon>Nitriliruptoria</taxon>
        <taxon>Egicoccales</taxon>
        <taxon>Egicoccaceae</taxon>
        <taxon>Egicoccus</taxon>
    </lineage>
</organism>
<gene>
    <name evidence="3" type="ORF">GCM10011354_32520</name>
</gene>
<keyword evidence="1" id="KW-0812">Transmembrane</keyword>
<proteinExistence type="predicted"/>
<feature type="domain" description="Low molecular weight protein antigen 6 PH" evidence="2">
    <location>
        <begin position="58"/>
        <end position="127"/>
    </location>
</feature>
<dbReference type="Proteomes" id="UP000650511">
    <property type="component" value="Unassembled WGS sequence"/>
</dbReference>
<evidence type="ECO:0000313" key="3">
    <source>
        <dbReference type="EMBL" id="GGI09124.1"/>
    </source>
</evidence>
<protein>
    <recommendedName>
        <fullName evidence="2">Low molecular weight protein antigen 6 PH domain-containing protein</fullName>
    </recommendedName>
</protein>
<accession>A0A8J3EVY6</accession>
<name>A0A8J3EVY6_9ACTN</name>
<reference evidence="3" key="1">
    <citation type="journal article" date="2014" name="Int. J. Syst. Evol. Microbiol.">
        <title>Complete genome sequence of Corynebacterium casei LMG S-19264T (=DSM 44701T), isolated from a smear-ripened cheese.</title>
        <authorList>
            <consortium name="US DOE Joint Genome Institute (JGI-PGF)"/>
            <person name="Walter F."/>
            <person name="Albersmeier A."/>
            <person name="Kalinowski J."/>
            <person name="Ruckert C."/>
        </authorList>
    </citation>
    <scope>NUCLEOTIDE SEQUENCE</scope>
    <source>
        <strain evidence="3">CGMCC 1.14988</strain>
    </source>
</reference>
<dbReference type="InterPro" id="IPR019692">
    <property type="entry name" value="CFP-6_PH"/>
</dbReference>
<dbReference type="RefSeq" id="WP_130650240.1">
    <property type="nucleotide sequence ID" value="NZ_BMHA01000014.1"/>
</dbReference>
<dbReference type="Pfam" id="PF10756">
    <property type="entry name" value="bPH_6"/>
    <property type="match status" value="1"/>
</dbReference>
<dbReference type="EMBL" id="BMHA01000014">
    <property type="protein sequence ID" value="GGI09124.1"/>
    <property type="molecule type" value="Genomic_DNA"/>
</dbReference>
<keyword evidence="1" id="KW-0472">Membrane</keyword>
<dbReference type="AlphaFoldDB" id="A0A8J3EVY6"/>
<comment type="caution">
    <text evidence="3">The sequence shown here is derived from an EMBL/GenBank/DDBJ whole genome shotgun (WGS) entry which is preliminary data.</text>
</comment>
<feature type="transmembrane region" description="Helical" evidence="1">
    <location>
        <begin position="12"/>
        <end position="31"/>
    </location>
</feature>
<evidence type="ECO:0000259" key="2">
    <source>
        <dbReference type="Pfam" id="PF10756"/>
    </source>
</evidence>
<keyword evidence="1" id="KW-1133">Transmembrane helix</keyword>
<sequence length="133" mass="14886">MAERTIRPRWWRVPVFWAMVLVAVPPLWRLVAGLGLIGLDGSLLALVGLYLVLIVTTARVTVSPAGVRLHRLMRQRAEYGWDEVAGFAGTSSFRPPTVRLRDGRELAVLDTPGDTDRVVTALEEARRRWQAEA</sequence>
<reference evidence="3" key="2">
    <citation type="submission" date="2020-09" db="EMBL/GenBank/DDBJ databases">
        <authorList>
            <person name="Sun Q."/>
            <person name="Zhou Y."/>
        </authorList>
    </citation>
    <scope>NUCLEOTIDE SEQUENCE</scope>
    <source>
        <strain evidence="3">CGMCC 1.14988</strain>
    </source>
</reference>
<feature type="transmembrane region" description="Helical" evidence="1">
    <location>
        <begin position="43"/>
        <end position="67"/>
    </location>
</feature>
<keyword evidence="4" id="KW-1185">Reference proteome</keyword>
<evidence type="ECO:0000256" key="1">
    <source>
        <dbReference type="SAM" id="Phobius"/>
    </source>
</evidence>
<evidence type="ECO:0000313" key="4">
    <source>
        <dbReference type="Proteomes" id="UP000650511"/>
    </source>
</evidence>